<evidence type="ECO:0000256" key="1">
    <source>
        <dbReference type="SAM" id="SignalP"/>
    </source>
</evidence>
<sequence>MTLVAAACFAAGAAAADLSSPIGSGSEPAPPWRLIGLPRQTKPMTRFTVVELDRQRVLRVEADHAFGNLLHPLRRAHAGTLTWRWRVDELPAGADLQRRSGDDAPLKVCALFDLPAEQVPFVDRQLLRIASARAGEPLPTATLCYVWDRSLPDGALLHNAYTHRVRYIIVRGTPGRWSDERHDLAADFRRAFGDDSDNASDVPGLTGVGIGADSDNTASHSIGYVSDLHLSERP</sequence>
<name>A0A0U3T315_9BACT</name>
<accession>A0A0U3T315</accession>
<dbReference type="Pfam" id="PF11249">
    <property type="entry name" value="DUF3047"/>
    <property type="match status" value="1"/>
</dbReference>
<dbReference type="InterPro" id="IPR021409">
    <property type="entry name" value="DUF3047"/>
</dbReference>
<feature type="chain" id="PRO_5006845364" evidence="1">
    <location>
        <begin position="17"/>
        <end position="234"/>
    </location>
</feature>
<dbReference type="EMBL" id="KT944272">
    <property type="protein sequence ID" value="ALV86667.1"/>
    <property type="molecule type" value="Genomic_DNA"/>
</dbReference>
<proteinExistence type="predicted"/>
<protein>
    <submittedName>
        <fullName evidence="2">Pyridine nucleotide-disulfide oxidoreductase</fullName>
    </submittedName>
</protein>
<organism evidence="2">
    <name type="scientific">uncultured bacterium 51</name>
    <dbReference type="NCBI Taxonomy" id="1748279"/>
    <lineage>
        <taxon>Bacteria</taxon>
        <taxon>environmental samples</taxon>
    </lineage>
</organism>
<evidence type="ECO:0000313" key="2">
    <source>
        <dbReference type="EMBL" id="ALV86667.1"/>
    </source>
</evidence>
<dbReference type="AlphaFoldDB" id="A0A0U3T315"/>
<keyword evidence="1" id="KW-0732">Signal</keyword>
<reference evidence="2" key="1">
    <citation type="submission" date="2015-10" db="EMBL/GenBank/DDBJ databases">
        <title>Biosynthesis of SCL-MCL polyhydroxyalkanoates by metagenomic clones in Pseudomonas putida.</title>
        <authorList>
            <person name="Cheng J."/>
            <person name="Charles T.C."/>
        </authorList>
    </citation>
    <scope>NUCLEOTIDE SEQUENCE</scope>
</reference>
<feature type="signal peptide" evidence="1">
    <location>
        <begin position="1"/>
        <end position="16"/>
    </location>
</feature>